<dbReference type="InterPro" id="IPR000073">
    <property type="entry name" value="AB_hydrolase_1"/>
</dbReference>
<dbReference type="AlphaFoldDB" id="A0A2R6R250"/>
<dbReference type="InterPro" id="IPR000639">
    <property type="entry name" value="Epox_hydrolase-like"/>
</dbReference>
<dbReference type="OrthoDB" id="6431331at2759"/>
<proteinExistence type="predicted"/>
<name>A0A2R6R250_ACTCC</name>
<gene>
    <name evidence="2" type="ORF">CEY00_Acc11371</name>
</gene>
<dbReference type="OMA" id="FPRAGHF"/>
<sequence>MNHHSPNTPKKERKEKMASGGWCLSIVSLYGRYLHRSLSAAGFSLQKTDIDDQTTLHYWATQKSLNSSEPKPALVLIHGFGPEAKWQWRQQAVFFAARGFAVYVPNLVFFGGSATTSEDRSEVFQAVSVGKLLHKLGVMRYSVVGTSYGGMVAYHMGAMWPERVEKVVIASSGVNMRVRDNVDLLNRANAHKIEELLLPAKAAQLRALLGLAVYRRAYYMPDFLLNDVIHKLYTENRKEKMELLRGLTLGRDNIVNLSPLQQEVLIVWGEHDQIFPLEKATELKELLGEKARLKVIKNTAHVPQIENPGRFNNIVYNFLCASSSSS</sequence>
<evidence type="ECO:0000313" key="2">
    <source>
        <dbReference type="EMBL" id="PSS19323.1"/>
    </source>
</evidence>
<dbReference type="Gene3D" id="3.40.50.1820">
    <property type="entry name" value="alpha/beta hydrolase"/>
    <property type="match status" value="1"/>
</dbReference>
<keyword evidence="2" id="KW-0378">Hydrolase</keyword>
<dbReference type="SUPFAM" id="SSF53474">
    <property type="entry name" value="alpha/beta-Hydrolases"/>
    <property type="match status" value="1"/>
</dbReference>
<dbReference type="PANTHER" id="PTHR43139:SF52">
    <property type="entry name" value="SI:DKEY-122A22.2"/>
    <property type="match status" value="1"/>
</dbReference>
<evidence type="ECO:0000313" key="3">
    <source>
        <dbReference type="Proteomes" id="UP000241394"/>
    </source>
</evidence>
<dbReference type="Pfam" id="PF00561">
    <property type="entry name" value="Abhydrolase_1"/>
    <property type="match status" value="1"/>
</dbReference>
<dbReference type="FunCoup" id="A0A2R6R250">
    <property type="interactions" value="733"/>
</dbReference>
<dbReference type="EMBL" id="NKQK01000010">
    <property type="protein sequence ID" value="PSS19323.1"/>
    <property type="molecule type" value="Genomic_DNA"/>
</dbReference>
<reference evidence="3" key="2">
    <citation type="journal article" date="2018" name="BMC Genomics">
        <title>A manually annotated Actinidia chinensis var. chinensis (kiwifruit) genome highlights the challenges associated with draft genomes and gene prediction in plants.</title>
        <authorList>
            <person name="Pilkington S.M."/>
            <person name="Crowhurst R."/>
            <person name="Hilario E."/>
            <person name="Nardozza S."/>
            <person name="Fraser L."/>
            <person name="Peng Y."/>
            <person name="Gunaseelan K."/>
            <person name="Simpson R."/>
            <person name="Tahir J."/>
            <person name="Deroles S.C."/>
            <person name="Templeton K."/>
            <person name="Luo Z."/>
            <person name="Davy M."/>
            <person name="Cheng C."/>
            <person name="McNeilage M."/>
            <person name="Scaglione D."/>
            <person name="Liu Y."/>
            <person name="Zhang Q."/>
            <person name="Datson P."/>
            <person name="De Silva N."/>
            <person name="Gardiner S.E."/>
            <person name="Bassett H."/>
            <person name="Chagne D."/>
            <person name="McCallum J."/>
            <person name="Dzierzon H."/>
            <person name="Deng C."/>
            <person name="Wang Y.Y."/>
            <person name="Barron L."/>
            <person name="Manako K."/>
            <person name="Bowen J."/>
            <person name="Foster T.M."/>
            <person name="Erridge Z.A."/>
            <person name="Tiffin H."/>
            <person name="Waite C.N."/>
            <person name="Davies K.M."/>
            <person name="Grierson E.P."/>
            <person name="Laing W.A."/>
            <person name="Kirk R."/>
            <person name="Chen X."/>
            <person name="Wood M."/>
            <person name="Montefiori M."/>
            <person name="Brummell D.A."/>
            <person name="Schwinn K.E."/>
            <person name="Catanach A."/>
            <person name="Fullerton C."/>
            <person name="Li D."/>
            <person name="Meiyalaghan S."/>
            <person name="Nieuwenhuizen N."/>
            <person name="Read N."/>
            <person name="Prakash R."/>
            <person name="Hunter D."/>
            <person name="Zhang H."/>
            <person name="McKenzie M."/>
            <person name="Knabel M."/>
            <person name="Harris A."/>
            <person name="Allan A.C."/>
            <person name="Gleave A."/>
            <person name="Chen A."/>
            <person name="Janssen B.J."/>
            <person name="Plunkett B."/>
            <person name="Ampomah-Dwamena C."/>
            <person name="Voogd C."/>
            <person name="Leif D."/>
            <person name="Lafferty D."/>
            <person name="Souleyre E.J.F."/>
            <person name="Varkonyi-Gasic E."/>
            <person name="Gambi F."/>
            <person name="Hanley J."/>
            <person name="Yao J.L."/>
            <person name="Cheung J."/>
            <person name="David K.M."/>
            <person name="Warren B."/>
            <person name="Marsh K."/>
            <person name="Snowden K.C."/>
            <person name="Lin-Wang K."/>
            <person name="Brian L."/>
            <person name="Martinez-Sanchez M."/>
            <person name="Wang M."/>
            <person name="Ileperuma N."/>
            <person name="Macnee N."/>
            <person name="Campin R."/>
            <person name="McAtee P."/>
            <person name="Drummond R.S.M."/>
            <person name="Espley R.V."/>
            <person name="Ireland H.S."/>
            <person name="Wu R."/>
            <person name="Atkinson R.G."/>
            <person name="Karunairetnam S."/>
            <person name="Bulley S."/>
            <person name="Chunkath S."/>
            <person name="Hanley Z."/>
            <person name="Storey R."/>
            <person name="Thrimawithana A.H."/>
            <person name="Thomson S."/>
            <person name="David C."/>
            <person name="Testolin R."/>
            <person name="Huang H."/>
            <person name="Hellens R.P."/>
            <person name="Schaffer R.J."/>
        </authorList>
    </citation>
    <scope>NUCLEOTIDE SEQUENCE [LARGE SCALE GENOMIC DNA]</scope>
    <source>
        <strain evidence="3">cv. Red5</strain>
    </source>
</reference>
<dbReference type="Proteomes" id="UP000241394">
    <property type="component" value="Chromosome LG10"/>
</dbReference>
<protein>
    <submittedName>
        <fullName evidence="2">2-hydroxy-6-oxononadienedioate/2-hydroxy-6-oxononatrienedioate hydrolase</fullName>
    </submittedName>
</protein>
<dbReference type="STRING" id="1590841.A0A2R6R250"/>
<dbReference type="PANTHER" id="PTHR43139">
    <property type="entry name" value="SI:DKEY-122A22.2"/>
    <property type="match status" value="1"/>
</dbReference>
<feature type="domain" description="AB hydrolase-1" evidence="1">
    <location>
        <begin position="72"/>
        <end position="308"/>
    </location>
</feature>
<keyword evidence="3" id="KW-1185">Reference proteome</keyword>
<dbReference type="PRINTS" id="PR00412">
    <property type="entry name" value="EPOXHYDRLASE"/>
</dbReference>
<dbReference type="PRINTS" id="PR00111">
    <property type="entry name" value="ABHYDROLASE"/>
</dbReference>
<accession>A0A2R6R250</accession>
<dbReference type="GO" id="GO:0016787">
    <property type="term" value="F:hydrolase activity"/>
    <property type="evidence" value="ECO:0007669"/>
    <property type="project" value="UniProtKB-KW"/>
</dbReference>
<evidence type="ECO:0000259" key="1">
    <source>
        <dbReference type="Pfam" id="PF00561"/>
    </source>
</evidence>
<comment type="caution">
    <text evidence="2">The sequence shown here is derived from an EMBL/GenBank/DDBJ whole genome shotgun (WGS) entry which is preliminary data.</text>
</comment>
<dbReference type="InterPro" id="IPR029058">
    <property type="entry name" value="AB_hydrolase_fold"/>
</dbReference>
<dbReference type="Gramene" id="PSS19323">
    <property type="protein sequence ID" value="PSS19323"/>
    <property type="gene ID" value="CEY00_Acc11371"/>
</dbReference>
<dbReference type="InterPro" id="IPR052370">
    <property type="entry name" value="Meta-cleavage_hydrolase"/>
</dbReference>
<dbReference type="InParanoid" id="A0A2R6R250"/>
<reference evidence="2 3" key="1">
    <citation type="submission" date="2017-07" db="EMBL/GenBank/DDBJ databases">
        <title>An improved, manually edited Actinidia chinensis var. chinensis (kiwifruit) genome highlights the challenges associated with draft genomes and gene prediction in plants.</title>
        <authorList>
            <person name="Pilkington S."/>
            <person name="Crowhurst R."/>
            <person name="Hilario E."/>
            <person name="Nardozza S."/>
            <person name="Fraser L."/>
            <person name="Peng Y."/>
            <person name="Gunaseelan K."/>
            <person name="Simpson R."/>
            <person name="Tahir J."/>
            <person name="Deroles S."/>
            <person name="Templeton K."/>
            <person name="Luo Z."/>
            <person name="Davy M."/>
            <person name="Cheng C."/>
            <person name="Mcneilage M."/>
            <person name="Scaglione D."/>
            <person name="Liu Y."/>
            <person name="Zhang Q."/>
            <person name="Datson P."/>
            <person name="De Silva N."/>
            <person name="Gardiner S."/>
            <person name="Bassett H."/>
            <person name="Chagne D."/>
            <person name="Mccallum J."/>
            <person name="Dzierzon H."/>
            <person name="Deng C."/>
            <person name="Wang Y.-Y."/>
            <person name="Barron N."/>
            <person name="Manako K."/>
            <person name="Bowen J."/>
            <person name="Foster T."/>
            <person name="Erridge Z."/>
            <person name="Tiffin H."/>
            <person name="Waite C."/>
            <person name="Davies K."/>
            <person name="Grierson E."/>
            <person name="Laing W."/>
            <person name="Kirk R."/>
            <person name="Chen X."/>
            <person name="Wood M."/>
            <person name="Montefiori M."/>
            <person name="Brummell D."/>
            <person name="Schwinn K."/>
            <person name="Catanach A."/>
            <person name="Fullerton C."/>
            <person name="Li D."/>
            <person name="Meiyalaghan S."/>
            <person name="Nieuwenhuizen N."/>
            <person name="Read N."/>
            <person name="Prakash R."/>
            <person name="Hunter D."/>
            <person name="Zhang H."/>
            <person name="Mckenzie M."/>
            <person name="Knabel M."/>
            <person name="Harris A."/>
            <person name="Allan A."/>
            <person name="Chen A."/>
            <person name="Janssen B."/>
            <person name="Plunkett B."/>
            <person name="Dwamena C."/>
            <person name="Voogd C."/>
            <person name="Leif D."/>
            <person name="Lafferty D."/>
            <person name="Souleyre E."/>
            <person name="Varkonyi-Gasic E."/>
            <person name="Gambi F."/>
            <person name="Hanley J."/>
            <person name="Yao J.-L."/>
            <person name="Cheung J."/>
            <person name="David K."/>
            <person name="Warren B."/>
            <person name="Marsh K."/>
            <person name="Snowden K."/>
            <person name="Lin-Wang K."/>
            <person name="Brian L."/>
            <person name="Martinez-Sanchez M."/>
            <person name="Wang M."/>
            <person name="Ileperuma N."/>
            <person name="Macnee N."/>
            <person name="Campin R."/>
            <person name="Mcatee P."/>
            <person name="Drummond R."/>
            <person name="Espley R."/>
            <person name="Ireland H."/>
            <person name="Wu R."/>
            <person name="Atkinson R."/>
            <person name="Karunairetnam S."/>
            <person name="Bulley S."/>
            <person name="Chunkath S."/>
            <person name="Hanley Z."/>
            <person name="Storey R."/>
            <person name="Thrimawithana A."/>
            <person name="Thomson S."/>
            <person name="David C."/>
            <person name="Testolin R."/>
        </authorList>
    </citation>
    <scope>NUCLEOTIDE SEQUENCE [LARGE SCALE GENOMIC DNA]</scope>
    <source>
        <strain evidence="3">cv. Red5</strain>
        <tissue evidence="2">Young leaf</tissue>
    </source>
</reference>
<organism evidence="2 3">
    <name type="scientific">Actinidia chinensis var. chinensis</name>
    <name type="common">Chinese soft-hair kiwi</name>
    <dbReference type="NCBI Taxonomy" id="1590841"/>
    <lineage>
        <taxon>Eukaryota</taxon>
        <taxon>Viridiplantae</taxon>
        <taxon>Streptophyta</taxon>
        <taxon>Embryophyta</taxon>
        <taxon>Tracheophyta</taxon>
        <taxon>Spermatophyta</taxon>
        <taxon>Magnoliopsida</taxon>
        <taxon>eudicotyledons</taxon>
        <taxon>Gunneridae</taxon>
        <taxon>Pentapetalae</taxon>
        <taxon>asterids</taxon>
        <taxon>Ericales</taxon>
        <taxon>Actinidiaceae</taxon>
        <taxon>Actinidia</taxon>
    </lineage>
</organism>